<accession>A0A3P6UY53</accession>
<sequence>MVVGSVVTTDAIQEDHLMQIARQYWAPYALNSRPFDPNLIDTIYENELVQGLFVQKKVIVLEFSQYLERYLWPNFNAERANNNYVMSIVIMLNAKFRERIPAWRCIIERSAQFPVFFRRILHLVLDVEKITLLERSAIITFLINCFNSVARSGFGEKGGDENRFPYNVTQREDYFQANPKLRKIWIKLEAMTELKTAEEKEVLTFERTFMWNLLQIFKQTLADVDDESSEVGLDGIHFLERCLQLFIDLEALLTTRRFFNAILHASNMLVNCTLSSLIAAEVGGLFCQLVTMLRFYSRFEIDDVTGEPLTHNQMSEMHYTHIMKLQKAAFKYFRESMPDFYLLNVTAVDTRKALVKQFSSMSESELYKFAEYLHLVPSEECNLNISLNYEKNYLIEMITSRCERRINQLQQLNEQPLYPTEKVIWDENLVPYDQYNGEDEIRQDIEDTIFRLKPWAHESNPNETVWGGWARMALPLVEFQIVEVGKPLIGEKSPAVVKADLTISLPRRTDIRAEWEGLRKHDVCFLICCRPKASVGTKYNITKPFKEQIDVTAVRGCEIEGMLDSDGKVIEEYGISLLEAADFLQTAYEKKTVMEGLTRKFRVWLDENQYRLDTEGEEDAIDNIYYSFNLLIRRDPKTNNFKAVLATIRQLLNTEFVVPDWLYDLILGYGEPNAAHYKSMNTAVPTVDFCDTFLSYKHLISSFPNIKIVGAVTSDEELVPPFRLTFKELEPQHDLEPSSRDTSIIVEPHVVPCRGPYPHVEPRKNTIHFTPAQIEAIKAGMQPGLTMVVGPPGTGKTDVAVQIISNIYHNWPEQRTLIVTHSNQALNQLFEKIMQLDVDERHLLRLGHGEEALETEKDFSRYGRVNFVLQKRLDLLKEVEKLQEALDVGGDVSYTCETAGYFFLYQVFARWEKFESDIAQSKIGSTPSAKAIADHFPFARYFADVPPPLFKGVSFEEDWEIAQGCWRYIRGIFTQLEEFRSFELLRSGRDRTDYLLVKEAKIIAMTCTHAALRRKDLVELGFRYDNILMEEAAQILEVETFIPLLLQNPQDGRSRLKRWIMIGDHHQLPPVVQNIAFQKYSNMEQSLFARFVRLGVPYILLDQQGRARAEIADLYNWRYDHLGNLPHIEALPEFQRANSGFAFNYQLIDVPDFNGIGETTPSPYFYQNLGEAEYAVALFTYMRILGYPAEKISIITTYNGQASLLRDVVQTRCAKNPLIGVPHKISTVDKYQGQQNDYIILSLVRTKNIGHIRDVRRLIVALSRARLGLYVLGRVNLFQNCLELATAFQRLCKYPQKLMIIPHETYLMHRMNGQPPASKPIQIEDTVHMSTFVHQFYMSNMEQMKESYKEHMKDYFDARQAAINAHLEAEAAAKAAEEAKTEEEKGVPEPIAMETEEADITFESMDFERQDPEKLGK</sequence>
<dbReference type="GO" id="GO:0003729">
    <property type="term" value="F:mRNA binding"/>
    <property type="evidence" value="ECO:0007669"/>
    <property type="project" value="TreeGrafter"/>
</dbReference>
<feature type="domain" description="DNA2/NAM7 helicase-like C-terminal" evidence="4">
    <location>
        <begin position="1083"/>
        <end position="1274"/>
    </location>
</feature>
<dbReference type="STRING" id="42156.A0A3P6UY53"/>
<dbReference type="Proteomes" id="UP000277928">
    <property type="component" value="Unassembled WGS sequence"/>
</dbReference>
<dbReference type="InterPro" id="IPR027417">
    <property type="entry name" value="P-loop_NTPase"/>
</dbReference>
<evidence type="ECO:0000259" key="5">
    <source>
        <dbReference type="Pfam" id="PF16399"/>
    </source>
</evidence>
<dbReference type="GO" id="GO:0004386">
    <property type="term" value="F:helicase activity"/>
    <property type="evidence" value="ECO:0007669"/>
    <property type="project" value="InterPro"/>
</dbReference>
<feature type="region of interest" description="Disordered" evidence="2">
    <location>
        <begin position="1373"/>
        <end position="1417"/>
    </location>
</feature>
<evidence type="ECO:0000259" key="4">
    <source>
        <dbReference type="Pfam" id="PF13087"/>
    </source>
</evidence>
<feature type="domain" description="RNA helicase aquarius beta-barrel" evidence="6">
    <location>
        <begin position="455"/>
        <end position="634"/>
    </location>
</feature>
<dbReference type="InterPro" id="IPR048966">
    <property type="entry name" value="Aquarius_b-barrel"/>
</dbReference>
<dbReference type="Gene3D" id="3.40.50.300">
    <property type="entry name" value="P-loop containing nucleotide triphosphate hydrolases"/>
    <property type="match status" value="2"/>
</dbReference>
<dbReference type="InterPro" id="IPR026300">
    <property type="entry name" value="CWF11_fam"/>
</dbReference>
<name>A0A3P6UY53_LITSI</name>
<dbReference type="GO" id="GO:0071013">
    <property type="term" value="C:catalytic step 2 spliceosome"/>
    <property type="evidence" value="ECO:0007669"/>
    <property type="project" value="TreeGrafter"/>
</dbReference>
<dbReference type="InterPro" id="IPR048967">
    <property type="entry name" value="Aquarius_insert"/>
</dbReference>
<evidence type="ECO:0000259" key="6">
    <source>
        <dbReference type="Pfam" id="PF21143"/>
    </source>
</evidence>
<dbReference type="PIRSF" id="PIRSF038901">
    <property type="entry name" value="AQR_cwf11"/>
    <property type="match status" value="1"/>
</dbReference>
<keyword evidence="9" id="KW-1185">Reference proteome</keyword>
<dbReference type="EMBL" id="UYRX01000456">
    <property type="protein sequence ID" value="VDK82481.1"/>
    <property type="molecule type" value="Genomic_DNA"/>
</dbReference>
<dbReference type="PANTHER" id="PTHR10887">
    <property type="entry name" value="DNA2/NAM7 HELICASE FAMILY"/>
    <property type="match status" value="1"/>
</dbReference>
<evidence type="ECO:0000259" key="3">
    <source>
        <dbReference type="Pfam" id="PF13086"/>
    </source>
</evidence>
<dbReference type="Pfam" id="PF21143">
    <property type="entry name" value="Aquarius_N_2nd"/>
    <property type="match status" value="1"/>
</dbReference>
<organism evidence="8 9">
    <name type="scientific">Litomosoides sigmodontis</name>
    <name type="common">Filarial nematode worm</name>
    <dbReference type="NCBI Taxonomy" id="42156"/>
    <lineage>
        <taxon>Eukaryota</taxon>
        <taxon>Metazoa</taxon>
        <taxon>Ecdysozoa</taxon>
        <taxon>Nematoda</taxon>
        <taxon>Chromadorea</taxon>
        <taxon>Rhabditida</taxon>
        <taxon>Spirurina</taxon>
        <taxon>Spiruromorpha</taxon>
        <taxon>Filarioidea</taxon>
        <taxon>Onchocercidae</taxon>
        <taxon>Litomosoides</taxon>
    </lineage>
</organism>
<feature type="compositionally biased region" description="Basic and acidic residues" evidence="2">
    <location>
        <begin position="1373"/>
        <end position="1387"/>
    </location>
</feature>
<keyword evidence="1" id="KW-0539">Nucleus</keyword>
<dbReference type="OMA" id="YRVWLDC"/>
<gene>
    <name evidence="8" type="ORF">NLS_LOCUS5777</name>
</gene>
<feature type="domain" description="DNA2/NAM7 helicase helicase" evidence="3">
    <location>
        <begin position="985"/>
        <end position="1073"/>
    </location>
</feature>
<dbReference type="SUPFAM" id="SSF52540">
    <property type="entry name" value="P-loop containing nucleoside triphosphate hydrolases"/>
    <property type="match status" value="1"/>
</dbReference>
<feature type="domain" description="RNA helicase aquarius insertion" evidence="7">
    <location>
        <begin position="684"/>
        <end position="759"/>
    </location>
</feature>
<evidence type="ECO:0000313" key="8">
    <source>
        <dbReference type="EMBL" id="VDK82481.1"/>
    </source>
</evidence>
<dbReference type="Pfam" id="PF21144">
    <property type="entry name" value="Aquarius_N_3rd"/>
    <property type="match status" value="1"/>
</dbReference>
<evidence type="ECO:0008006" key="10">
    <source>
        <dbReference type="Google" id="ProtNLM"/>
    </source>
</evidence>
<dbReference type="InterPro" id="IPR032174">
    <property type="entry name" value="Aquarius_N"/>
</dbReference>
<comment type="similarity">
    <text evidence="1">Belongs to the CWF11 family.</text>
</comment>
<keyword evidence="1" id="KW-0507">mRNA processing</keyword>
<keyword evidence="1" id="KW-0508">mRNA splicing</keyword>
<dbReference type="Pfam" id="PF13087">
    <property type="entry name" value="AAA_12"/>
    <property type="match status" value="1"/>
</dbReference>
<dbReference type="InterPro" id="IPR041679">
    <property type="entry name" value="DNA2/NAM7-like_C"/>
</dbReference>
<reference evidence="8 9" key="1">
    <citation type="submission" date="2018-08" db="EMBL/GenBank/DDBJ databases">
        <authorList>
            <person name="Laetsch R D."/>
            <person name="Stevens L."/>
            <person name="Kumar S."/>
            <person name="Blaxter L. M."/>
        </authorList>
    </citation>
    <scope>NUCLEOTIDE SEQUENCE [LARGE SCALE GENOMIC DNA]</scope>
</reference>
<proteinExistence type="inferred from homology"/>
<protein>
    <recommendedName>
        <fullName evidence="10">Intron-binding protein aquarius</fullName>
    </recommendedName>
</protein>
<evidence type="ECO:0000256" key="1">
    <source>
        <dbReference type="PIRNR" id="PIRNR038901"/>
    </source>
</evidence>
<dbReference type="FunFam" id="3.40.50.300:FF:002863">
    <property type="entry name" value="Pre-mRNA-splicing factor cwf11"/>
    <property type="match status" value="1"/>
</dbReference>
<dbReference type="OrthoDB" id="1879at2759"/>
<dbReference type="Pfam" id="PF13086">
    <property type="entry name" value="AAA_11"/>
    <property type="match status" value="2"/>
</dbReference>
<dbReference type="InterPro" id="IPR041677">
    <property type="entry name" value="DNA2/NAM7_AAA_11"/>
</dbReference>
<feature type="compositionally biased region" description="Basic and acidic residues" evidence="2">
    <location>
        <begin position="1406"/>
        <end position="1417"/>
    </location>
</feature>
<feature type="domain" description="RNA helicase aquarius N-terminal" evidence="5">
    <location>
        <begin position="17"/>
        <end position="405"/>
    </location>
</feature>
<feature type="domain" description="DNA2/NAM7 helicase helicase" evidence="3">
    <location>
        <begin position="772"/>
        <end position="885"/>
    </location>
</feature>
<dbReference type="Pfam" id="PF16399">
    <property type="entry name" value="Aquarius_N_1st"/>
    <property type="match status" value="1"/>
</dbReference>
<dbReference type="PANTHER" id="PTHR10887:SF5">
    <property type="entry name" value="RNA HELICASE AQUARIUS"/>
    <property type="match status" value="1"/>
</dbReference>
<dbReference type="GO" id="GO:0000398">
    <property type="term" value="P:mRNA splicing, via spliceosome"/>
    <property type="evidence" value="ECO:0007669"/>
    <property type="project" value="InterPro"/>
</dbReference>
<dbReference type="InterPro" id="IPR047187">
    <property type="entry name" value="SF1_C_Upf1"/>
</dbReference>
<dbReference type="InterPro" id="IPR045055">
    <property type="entry name" value="DNA2/NAM7-like"/>
</dbReference>
<evidence type="ECO:0000259" key="7">
    <source>
        <dbReference type="Pfam" id="PF21144"/>
    </source>
</evidence>
<comment type="subcellular location">
    <subcellularLocation>
        <location evidence="1">Nucleus</location>
    </subcellularLocation>
</comment>
<evidence type="ECO:0000256" key="2">
    <source>
        <dbReference type="SAM" id="MobiDB-lite"/>
    </source>
</evidence>
<evidence type="ECO:0000313" key="9">
    <source>
        <dbReference type="Proteomes" id="UP000277928"/>
    </source>
</evidence>
<dbReference type="CDD" id="cd18808">
    <property type="entry name" value="SF1_C_Upf1"/>
    <property type="match status" value="1"/>
</dbReference>
<dbReference type="CDD" id="cd17935">
    <property type="entry name" value="EEXXQc_AQR"/>
    <property type="match status" value="1"/>
</dbReference>